<sequence>MSLKWVMVFAIAMVLLTAETATEAHRPTLTPNDPEMKSMVGHAGDKTIPAHGGKGCKKGPHSNCKEHHG</sequence>
<reference evidence="3 4" key="2">
    <citation type="journal article" date="2009" name="PLoS ONE">
        <title>An integrated genetic and cytogenetic map of the cucumber genome.</title>
        <authorList>
            <person name="Ren Y."/>
            <person name="Zhang Z."/>
            <person name="Liu J."/>
            <person name="Staub J.E."/>
            <person name="Han Y."/>
            <person name="Cheng Z."/>
            <person name="Li X."/>
            <person name="Lu J."/>
            <person name="Miao H."/>
            <person name="Kang H."/>
            <person name="Xie B."/>
            <person name="Gu X."/>
            <person name="Wang X."/>
            <person name="Du Y."/>
            <person name="Jin W."/>
            <person name="Huang S."/>
        </authorList>
    </citation>
    <scope>NUCLEOTIDE SEQUENCE [LARGE SCALE GENOMIC DNA]</scope>
    <source>
        <strain evidence="4">cv. 9930</strain>
    </source>
</reference>
<keyword evidence="4" id="KW-1185">Reference proteome</keyword>
<dbReference type="EMBL" id="CM002923">
    <property type="protein sequence ID" value="KGN61603.1"/>
    <property type="molecule type" value="Genomic_DNA"/>
</dbReference>
<dbReference type="Proteomes" id="UP000029981">
    <property type="component" value="Chromosome 2"/>
</dbReference>
<evidence type="ECO:0000256" key="2">
    <source>
        <dbReference type="SAM" id="SignalP"/>
    </source>
</evidence>
<gene>
    <name evidence="3" type="ORF">Csa_2G176170</name>
</gene>
<reference evidence="3 4" key="1">
    <citation type="journal article" date="2009" name="Nat. Genet.">
        <title>The genome of the cucumber, Cucumis sativus L.</title>
        <authorList>
            <person name="Huang S."/>
            <person name="Li R."/>
            <person name="Zhang Z."/>
            <person name="Li L."/>
            <person name="Gu X."/>
            <person name="Fan W."/>
            <person name="Lucas W.J."/>
            <person name="Wang X."/>
            <person name="Xie B."/>
            <person name="Ni P."/>
            <person name="Ren Y."/>
            <person name="Zhu H."/>
            <person name="Li J."/>
            <person name="Lin K."/>
            <person name="Jin W."/>
            <person name="Fei Z."/>
            <person name="Li G."/>
            <person name="Staub J."/>
            <person name="Kilian A."/>
            <person name="van der Vossen E.A."/>
            <person name="Wu Y."/>
            <person name="Guo J."/>
            <person name="He J."/>
            <person name="Jia Z."/>
            <person name="Ren Y."/>
            <person name="Tian G."/>
            <person name="Lu Y."/>
            <person name="Ruan J."/>
            <person name="Qian W."/>
            <person name="Wang M."/>
            <person name="Huang Q."/>
            <person name="Li B."/>
            <person name="Xuan Z."/>
            <person name="Cao J."/>
            <person name="Asan"/>
            <person name="Wu Z."/>
            <person name="Zhang J."/>
            <person name="Cai Q."/>
            <person name="Bai Y."/>
            <person name="Zhao B."/>
            <person name="Han Y."/>
            <person name="Li Y."/>
            <person name="Li X."/>
            <person name="Wang S."/>
            <person name="Shi Q."/>
            <person name="Liu S."/>
            <person name="Cho W.K."/>
            <person name="Kim J.Y."/>
            <person name="Xu Y."/>
            <person name="Heller-Uszynska K."/>
            <person name="Miao H."/>
            <person name="Cheng Z."/>
            <person name="Zhang S."/>
            <person name="Wu J."/>
            <person name="Yang Y."/>
            <person name="Kang H."/>
            <person name="Li M."/>
            <person name="Liang H."/>
            <person name="Ren X."/>
            <person name="Shi Z."/>
            <person name="Wen M."/>
            <person name="Jian M."/>
            <person name="Yang H."/>
            <person name="Zhang G."/>
            <person name="Yang Z."/>
            <person name="Chen R."/>
            <person name="Liu S."/>
            <person name="Li J."/>
            <person name="Ma L."/>
            <person name="Liu H."/>
            <person name="Zhou Y."/>
            <person name="Zhao J."/>
            <person name="Fang X."/>
            <person name="Li G."/>
            <person name="Fang L."/>
            <person name="Li Y."/>
            <person name="Liu D."/>
            <person name="Zheng H."/>
            <person name="Zhang Y."/>
            <person name="Qin N."/>
            <person name="Li Z."/>
            <person name="Yang G."/>
            <person name="Yang S."/>
            <person name="Bolund L."/>
            <person name="Kristiansen K."/>
            <person name="Zheng H."/>
            <person name="Li S."/>
            <person name="Zhang X."/>
            <person name="Yang H."/>
            <person name="Wang J."/>
            <person name="Sun R."/>
            <person name="Zhang B."/>
            <person name="Jiang S."/>
            <person name="Wang J."/>
            <person name="Du Y."/>
            <person name="Li S."/>
        </authorList>
    </citation>
    <scope>NUCLEOTIDE SEQUENCE [LARGE SCALE GENOMIC DNA]</scope>
    <source>
        <strain evidence="4">cv. 9930</strain>
    </source>
</reference>
<dbReference type="Gramene" id="KGN61603">
    <property type="protein sequence ID" value="KGN61603"/>
    <property type="gene ID" value="Csa_2G176170"/>
</dbReference>
<accession>A0A0A0LII8</accession>
<name>A0A0A0LII8_CUCSA</name>
<keyword evidence="2" id="KW-0732">Signal</keyword>
<evidence type="ECO:0000256" key="1">
    <source>
        <dbReference type="SAM" id="MobiDB-lite"/>
    </source>
</evidence>
<feature type="region of interest" description="Disordered" evidence="1">
    <location>
        <begin position="21"/>
        <end position="69"/>
    </location>
</feature>
<organism evidence="3 4">
    <name type="scientific">Cucumis sativus</name>
    <name type="common">Cucumber</name>
    <dbReference type="NCBI Taxonomy" id="3659"/>
    <lineage>
        <taxon>Eukaryota</taxon>
        <taxon>Viridiplantae</taxon>
        <taxon>Streptophyta</taxon>
        <taxon>Embryophyta</taxon>
        <taxon>Tracheophyta</taxon>
        <taxon>Spermatophyta</taxon>
        <taxon>Magnoliopsida</taxon>
        <taxon>eudicotyledons</taxon>
        <taxon>Gunneridae</taxon>
        <taxon>Pentapetalae</taxon>
        <taxon>rosids</taxon>
        <taxon>fabids</taxon>
        <taxon>Cucurbitales</taxon>
        <taxon>Cucurbitaceae</taxon>
        <taxon>Benincaseae</taxon>
        <taxon>Cucumis</taxon>
    </lineage>
</organism>
<evidence type="ECO:0000313" key="4">
    <source>
        <dbReference type="Proteomes" id="UP000029981"/>
    </source>
</evidence>
<reference evidence="3 4" key="3">
    <citation type="journal article" date="2010" name="BMC Genomics">
        <title>Transcriptome sequencing and comparative analysis of cucumber flowers with different sex types.</title>
        <authorList>
            <person name="Guo S."/>
            <person name="Zheng Y."/>
            <person name="Joung J.G."/>
            <person name="Liu S."/>
            <person name="Zhang Z."/>
            <person name="Crasta O.R."/>
            <person name="Sobral B.W."/>
            <person name="Xu Y."/>
            <person name="Huang S."/>
            <person name="Fei Z."/>
        </authorList>
    </citation>
    <scope>NUCLEOTIDE SEQUENCE [LARGE SCALE GENOMIC DNA]</scope>
    <source>
        <strain evidence="4">cv. 9930</strain>
    </source>
</reference>
<reference evidence="3 4" key="4">
    <citation type="journal article" date="2011" name="BMC Genomics">
        <title>RNA-Seq improves annotation of protein-coding genes in the cucumber genome.</title>
        <authorList>
            <person name="Li Z."/>
            <person name="Zhang Z."/>
            <person name="Yan P."/>
            <person name="Huang S."/>
            <person name="Fei Z."/>
            <person name="Lin K."/>
        </authorList>
    </citation>
    <scope>NUCLEOTIDE SEQUENCE [LARGE SCALE GENOMIC DNA]</scope>
    <source>
        <strain evidence="4">cv. 9930</strain>
    </source>
</reference>
<proteinExistence type="predicted"/>
<dbReference type="AlphaFoldDB" id="A0A0A0LII8"/>
<feature type="chain" id="PRO_5001966106" evidence="2">
    <location>
        <begin position="25"/>
        <end position="69"/>
    </location>
</feature>
<protein>
    <submittedName>
        <fullName evidence="3">Uncharacterized protein</fullName>
    </submittedName>
</protein>
<feature type="signal peptide" evidence="2">
    <location>
        <begin position="1"/>
        <end position="24"/>
    </location>
</feature>
<evidence type="ECO:0000313" key="3">
    <source>
        <dbReference type="EMBL" id="KGN61603.1"/>
    </source>
</evidence>